<dbReference type="GO" id="GO:0005930">
    <property type="term" value="C:axoneme"/>
    <property type="evidence" value="ECO:0007669"/>
    <property type="project" value="UniProtKB-SubCell"/>
</dbReference>
<dbReference type="InterPro" id="IPR018902">
    <property type="entry name" value="CMI2A-C-like_dom"/>
</dbReference>
<sequence length="309" mass="34942">MSVCNINTPQPHYIPGYTGHVPTYVYRVGDTFGSATHKILLDPNTNHSDSLVLSDRTITDFEIYRPPKNVIDIIENRKHHVDARYKHPVVPGYSGFVPMAHGRSGQRFTVQVEEGLADFEKMQIRNRQAENSLRKEISVQSGAFLPNIDDKQLVKSEFKLPLLEVRPEACAILREITVPEPPSNPTSLLNSVSPYFMEESNDDKAFKPGYTGHIPYGYSKYGQGYSPYTNSALCDFTSNYRRRQNTEWAPVTAVRPDPPLLIQPTEIYHKHIGMLPNYGGHVPGSLFRAGKTYGNDTKDAKRWLRGDFS</sequence>
<keyword evidence="2" id="KW-0963">Cytoplasm</keyword>
<evidence type="ECO:0000256" key="2">
    <source>
        <dbReference type="ARBA" id="ARBA00022490"/>
    </source>
</evidence>
<keyword evidence="4" id="KW-0966">Cell projection</keyword>
<evidence type="ECO:0000259" key="6">
    <source>
        <dbReference type="Pfam" id="PF10629"/>
    </source>
</evidence>
<dbReference type="GO" id="GO:0015630">
    <property type="term" value="C:microtubule cytoskeleton"/>
    <property type="evidence" value="ECO:0007669"/>
    <property type="project" value="UniProtKB-ARBA"/>
</dbReference>
<dbReference type="OMA" id="CCGQDLT"/>
<feature type="domain" description="Ciliary microtubule inner protein 2A-C-like" evidence="6">
    <location>
        <begin position="274"/>
        <end position="298"/>
    </location>
</feature>
<dbReference type="EnsemblMetazoa" id="XM_014393448.1">
    <property type="protein sequence ID" value="XP_014248934.1"/>
    <property type="gene ID" value="LOC106666337"/>
</dbReference>
<dbReference type="KEGG" id="clec:106666337"/>
<dbReference type="GeneID" id="106666337"/>
<protein>
    <recommendedName>
        <fullName evidence="6">Ciliary microtubule inner protein 2A-C-like domain-containing protein</fullName>
    </recommendedName>
</protein>
<keyword evidence="3" id="KW-0206">Cytoskeleton</keyword>
<comment type="similarity">
    <text evidence="5">Belongs to the CIMIP2 family.</text>
</comment>
<evidence type="ECO:0000313" key="7">
    <source>
        <dbReference type="EnsemblMetazoa" id="XP_014248934.1"/>
    </source>
</evidence>
<evidence type="ECO:0000256" key="4">
    <source>
        <dbReference type="ARBA" id="ARBA00023273"/>
    </source>
</evidence>
<dbReference type="Pfam" id="PF10629">
    <property type="entry name" value="CMI2B-like"/>
    <property type="match status" value="2"/>
</dbReference>
<dbReference type="Proteomes" id="UP000494040">
    <property type="component" value="Unassembled WGS sequence"/>
</dbReference>
<reference evidence="7" key="1">
    <citation type="submission" date="2022-01" db="UniProtKB">
        <authorList>
            <consortium name="EnsemblMetazoa"/>
        </authorList>
    </citation>
    <scope>IDENTIFICATION</scope>
</reference>
<dbReference type="RefSeq" id="XP_014248934.1">
    <property type="nucleotide sequence ID" value="XM_014393448.1"/>
</dbReference>
<proteinExistence type="inferred from homology"/>
<name>A0A8I6TH58_CIMLE</name>
<keyword evidence="8" id="KW-1185">Reference proteome</keyword>
<dbReference type="PANTHER" id="PTHR22146">
    <property type="entry name" value="CAT EYE SYNDROME CRITICAL REGION PROTEIN 6"/>
    <property type="match status" value="1"/>
</dbReference>
<evidence type="ECO:0000256" key="3">
    <source>
        <dbReference type="ARBA" id="ARBA00023212"/>
    </source>
</evidence>
<accession>A0A8I6TH58</accession>
<feature type="domain" description="Ciliary microtubule inner protein 2A-C-like" evidence="6">
    <location>
        <begin position="10"/>
        <end position="42"/>
    </location>
</feature>
<evidence type="ECO:0000256" key="1">
    <source>
        <dbReference type="ARBA" id="ARBA00004430"/>
    </source>
</evidence>
<comment type="subcellular location">
    <subcellularLocation>
        <location evidence="1">Cytoplasm</location>
        <location evidence="1">Cytoskeleton</location>
        <location evidence="1">Cilium axoneme</location>
    </subcellularLocation>
</comment>
<organism evidence="7 8">
    <name type="scientific">Cimex lectularius</name>
    <name type="common">Bed bug</name>
    <name type="synonym">Acanthia lectularia</name>
    <dbReference type="NCBI Taxonomy" id="79782"/>
    <lineage>
        <taxon>Eukaryota</taxon>
        <taxon>Metazoa</taxon>
        <taxon>Ecdysozoa</taxon>
        <taxon>Arthropoda</taxon>
        <taxon>Hexapoda</taxon>
        <taxon>Insecta</taxon>
        <taxon>Pterygota</taxon>
        <taxon>Neoptera</taxon>
        <taxon>Paraneoptera</taxon>
        <taxon>Hemiptera</taxon>
        <taxon>Heteroptera</taxon>
        <taxon>Panheteroptera</taxon>
        <taxon>Cimicomorpha</taxon>
        <taxon>Cimicidae</taxon>
        <taxon>Cimex</taxon>
    </lineage>
</organism>
<evidence type="ECO:0000313" key="8">
    <source>
        <dbReference type="Proteomes" id="UP000494040"/>
    </source>
</evidence>
<dbReference type="PANTHER" id="PTHR22146:SF8">
    <property type="entry name" value="PROTEIN FAM166B"/>
    <property type="match status" value="1"/>
</dbReference>
<dbReference type="OrthoDB" id="6591412at2759"/>
<evidence type="ECO:0000256" key="5">
    <source>
        <dbReference type="ARBA" id="ARBA00035661"/>
    </source>
</evidence>
<dbReference type="AlphaFoldDB" id="A0A8I6TH58"/>